<dbReference type="EMBL" id="CCKQ01008405">
    <property type="protein sequence ID" value="CDW79867.1"/>
    <property type="molecule type" value="Genomic_DNA"/>
</dbReference>
<gene>
    <name evidence="3" type="primary">Contig9091.g9722</name>
    <name evidence="3" type="ORF">STYLEM_8859</name>
</gene>
<evidence type="ECO:0000313" key="4">
    <source>
        <dbReference type="Proteomes" id="UP000039865"/>
    </source>
</evidence>
<feature type="coiled-coil region" evidence="1">
    <location>
        <begin position="400"/>
        <end position="427"/>
    </location>
</feature>
<evidence type="ECO:0000313" key="3">
    <source>
        <dbReference type="EMBL" id="CDW79867.1"/>
    </source>
</evidence>
<proteinExistence type="predicted"/>
<feature type="transmembrane region" description="Helical" evidence="2">
    <location>
        <begin position="239"/>
        <end position="261"/>
    </location>
</feature>
<keyword evidence="4" id="KW-1185">Reference proteome</keyword>
<name>A0A078AEE2_STYLE</name>
<organism evidence="3 4">
    <name type="scientific">Stylonychia lemnae</name>
    <name type="common">Ciliate</name>
    <dbReference type="NCBI Taxonomy" id="5949"/>
    <lineage>
        <taxon>Eukaryota</taxon>
        <taxon>Sar</taxon>
        <taxon>Alveolata</taxon>
        <taxon>Ciliophora</taxon>
        <taxon>Intramacronucleata</taxon>
        <taxon>Spirotrichea</taxon>
        <taxon>Stichotrichia</taxon>
        <taxon>Sporadotrichida</taxon>
        <taxon>Oxytrichidae</taxon>
        <taxon>Stylonychinae</taxon>
        <taxon>Stylonychia</taxon>
    </lineage>
</organism>
<evidence type="ECO:0000256" key="2">
    <source>
        <dbReference type="SAM" id="Phobius"/>
    </source>
</evidence>
<keyword evidence="2" id="KW-0472">Membrane</keyword>
<keyword evidence="2" id="KW-0812">Transmembrane</keyword>
<reference evidence="3 4" key="1">
    <citation type="submission" date="2014-06" db="EMBL/GenBank/DDBJ databases">
        <authorList>
            <person name="Swart Estienne"/>
        </authorList>
    </citation>
    <scope>NUCLEOTIDE SEQUENCE [LARGE SCALE GENOMIC DNA]</scope>
    <source>
        <strain evidence="3 4">130c</strain>
    </source>
</reference>
<sequence>MFDWSVSIIPPSKWSKQDAKNIYQYFNVSSWLVIAPETYIYFDFVPCDESRLFGNKGFLEQLIFHTEKGYDTFCPNQDLPLMGETEFIDIYLGPCDQEYLNNRYPGTKCETNKTLIGNSIKNTKLKFISSNKYFDTEEFQQKPVKSNVEVKSFFINKSNLRLQTFTLQVNKAVDYRSKIHESLEINNYQYMQTSLDSQTIMDRDDYEDYIIVRIRMKNDFNVNERQVNNLVGLLSNTGGLLGILTFIVGVMISPLQEFFFIQSMLKRRYYIDRNSSEQKIDDHNLQESNESLEYKLKKHGPVSYLQLIKNIRNRIPFFYTNKELFYDSLKRLKCCRTKKPEYRYNLYKFGEQSINHALDISHLVKYLRDTKIMKKILLKKFQRKLIPYFLDNVITFCYHKKLQKDELRNQNNKLSETEIQLRLAARMIDLFAYSKDKDDQLNSVVINSLFNPNYDEDKNKSLKQKLFIGVIKRYVQKNFELLTENHLKSFEEQSSRETEIGIDFSKKELLSTTIVGRNNTQKQLSKILPLHPIMDEQLSSNRYVTFTQDRSLHSSQSIDKTFENDMRVESGFFHQNLIK</sequence>
<keyword evidence="1" id="KW-0175">Coiled coil</keyword>
<dbReference type="Proteomes" id="UP000039865">
    <property type="component" value="Unassembled WGS sequence"/>
</dbReference>
<accession>A0A078AEE2</accession>
<dbReference type="InParanoid" id="A0A078AEE2"/>
<keyword evidence="2" id="KW-1133">Transmembrane helix</keyword>
<dbReference type="AlphaFoldDB" id="A0A078AEE2"/>
<dbReference type="OrthoDB" id="296380at2759"/>
<protein>
    <submittedName>
        <fullName evidence="3">Uncharacterized protein</fullName>
    </submittedName>
</protein>
<evidence type="ECO:0000256" key="1">
    <source>
        <dbReference type="SAM" id="Coils"/>
    </source>
</evidence>